<sequence length="120" mass="14002">MEILPRHRHCEGRFLKRMIPVMAVSIVTYFVLLSFVPRLFSNRRPFLAENYLKSSSPNISTSKECCNYSDPRNFAPWYCEKPTKPGIKCKNLPRICTNVDRARKNVNQNTTPLERRAIGR</sequence>
<evidence type="ECO:0000313" key="2">
    <source>
        <dbReference type="EMBL" id="KAJ8039405.1"/>
    </source>
</evidence>
<protein>
    <submittedName>
        <fullName evidence="2">Uncharacterized protein</fullName>
    </submittedName>
</protein>
<keyword evidence="1" id="KW-0472">Membrane</keyword>
<evidence type="ECO:0000256" key="1">
    <source>
        <dbReference type="SAM" id="Phobius"/>
    </source>
</evidence>
<keyword evidence="3" id="KW-1185">Reference proteome</keyword>
<name>A0A9Q1HB29_HOLLE</name>
<accession>A0A9Q1HB29</accession>
<comment type="caution">
    <text evidence="2">The sequence shown here is derived from an EMBL/GenBank/DDBJ whole genome shotgun (WGS) entry which is preliminary data.</text>
</comment>
<dbReference type="AlphaFoldDB" id="A0A9Q1HB29"/>
<proteinExistence type="predicted"/>
<dbReference type="Proteomes" id="UP001152320">
    <property type="component" value="Chromosome 7"/>
</dbReference>
<dbReference type="EMBL" id="JAIZAY010000007">
    <property type="protein sequence ID" value="KAJ8039405.1"/>
    <property type="molecule type" value="Genomic_DNA"/>
</dbReference>
<keyword evidence="1" id="KW-1133">Transmembrane helix</keyword>
<keyword evidence="1" id="KW-0812">Transmembrane</keyword>
<organism evidence="2 3">
    <name type="scientific">Holothuria leucospilota</name>
    <name type="common">Black long sea cucumber</name>
    <name type="synonym">Mertensiothuria leucospilota</name>
    <dbReference type="NCBI Taxonomy" id="206669"/>
    <lineage>
        <taxon>Eukaryota</taxon>
        <taxon>Metazoa</taxon>
        <taxon>Echinodermata</taxon>
        <taxon>Eleutherozoa</taxon>
        <taxon>Echinozoa</taxon>
        <taxon>Holothuroidea</taxon>
        <taxon>Aspidochirotacea</taxon>
        <taxon>Aspidochirotida</taxon>
        <taxon>Holothuriidae</taxon>
        <taxon>Holothuria</taxon>
    </lineage>
</organism>
<reference evidence="2" key="1">
    <citation type="submission" date="2021-10" db="EMBL/GenBank/DDBJ databases">
        <title>Tropical sea cucumber genome reveals ecological adaptation and Cuvierian tubules defense mechanism.</title>
        <authorList>
            <person name="Chen T."/>
        </authorList>
    </citation>
    <scope>NUCLEOTIDE SEQUENCE</scope>
    <source>
        <strain evidence="2">Nanhai2018</strain>
        <tissue evidence="2">Muscle</tissue>
    </source>
</reference>
<gene>
    <name evidence="2" type="ORF">HOLleu_17114</name>
</gene>
<feature type="transmembrane region" description="Helical" evidence="1">
    <location>
        <begin position="21"/>
        <end position="40"/>
    </location>
</feature>
<evidence type="ECO:0000313" key="3">
    <source>
        <dbReference type="Proteomes" id="UP001152320"/>
    </source>
</evidence>